<sequence>MQESNGILGTSQSEMETMKQSKGKIEDPIGKHKMLKEDSETQLMEANLELNKEISCLENELEKRNNSCKRLEATCHDLQIRLKGIGRSRELPKYRVECQETVLNLDEEVKDLASPTDATPFDKVILTSKRNISHKSSLLDKMLAEDNVKMGDVNFTSYNEHIQDRDCHSAVCTDVTIESQGRFTNSGRINHEHEKSVAISPCKKKDGRCFLKEATVETKER</sequence>
<dbReference type="PANTHER" id="PTHR31580">
    <property type="entry name" value="FILAMENT-LIKE PLANT PROTEIN 4"/>
    <property type="match status" value="1"/>
</dbReference>
<comment type="caution">
    <text evidence="5">The sequence shown here is derived from an EMBL/GenBank/DDBJ whole genome shotgun (WGS) entry which is preliminary data.</text>
</comment>
<dbReference type="InterPro" id="IPR008587">
    <property type="entry name" value="FPP_plant"/>
</dbReference>
<evidence type="ECO:0000256" key="1">
    <source>
        <dbReference type="ARBA" id="ARBA00005921"/>
    </source>
</evidence>
<gene>
    <name evidence="5" type="ORF">Adt_05202</name>
</gene>
<keyword evidence="2 3" id="KW-0175">Coiled coil</keyword>
<comment type="similarity">
    <text evidence="1">Belongs to the FPP family.</text>
</comment>
<dbReference type="Pfam" id="PF05911">
    <property type="entry name" value="FPP"/>
    <property type="match status" value="1"/>
</dbReference>
<reference evidence="6" key="1">
    <citation type="submission" date="2024-07" db="EMBL/GenBank/DDBJ databases">
        <title>Two chromosome-level genome assemblies of Korean endemic species Abeliophyllum distichum and Forsythia ovata (Oleaceae).</title>
        <authorList>
            <person name="Jang H."/>
        </authorList>
    </citation>
    <scope>NUCLEOTIDE SEQUENCE [LARGE SCALE GENOMIC DNA]</scope>
</reference>
<dbReference type="AlphaFoldDB" id="A0ABD1V3F5"/>
<dbReference type="PANTHER" id="PTHR31580:SF22">
    <property type="entry name" value="FILAMENT-LIKE PLANT PROTEIN 7"/>
    <property type="match status" value="1"/>
</dbReference>
<name>A0ABD1V3F5_9LAMI</name>
<protein>
    <submittedName>
        <fullName evidence="5">Filament-like plant protein 7</fullName>
    </submittedName>
</protein>
<dbReference type="Proteomes" id="UP001604336">
    <property type="component" value="Unassembled WGS sequence"/>
</dbReference>
<evidence type="ECO:0000256" key="3">
    <source>
        <dbReference type="SAM" id="Coils"/>
    </source>
</evidence>
<keyword evidence="6" id="KW-1185">Reference proteome</keyword>
<feature type="coiled-coil region" evidence="3">
    <location>
        <begin position="40"/>
        <end position="74"/>
    </location>
</feature>
<evidence type="ECO:0000313" key="6">
    <source>
        <dbReference type="Proteomes" id="UP001604336"/>
    </source>
</evidence>
<feature type="compositionally biased region" description="Polar residues" evidence="4">
    <location>
        <begin position="1"/>
        <end position="15"/>
    </location>
</feature>
<evidence type="ECO:0000256" key="2">
    <source>
        <dbReference type="ARBA" id="ARBA00023054"/>
    </source>
</evidence>
<accession>A0ABD1V3F5</accession>
<evidence type="ECO:0000313" key="5">
    <source>
        <dbReference type="EMBL" id="KAL2531851.1"/>
    </source>
</evidence>
<proteinExistence type="inferred from homology"/>
<feature type="region of interest" description="Disordered" evidence="4">
    <location>
        <begin position="1"/>
        <end position="32"/>
    </location>
</feature>
<evidence type="ECO:0000256" key="4">
    <source>
        <dbReference type="SAM" id="MobiDB-lite"/>
    </source>
</evidence>
<feature type="compositionally biased region" description="Basic and acidic residues" evidence="4">
    <location>
        <begin position="16"/>
        <end position="32"/>
    </location>
</feature>
<organism evidence="5 6">
    <name type="scientific">Abeliophyllum distichum</name>
    <dbReference type="NCBI Taxonomy" id="126358"/>
    <lineage>
        <taxon>Eukaryota</taxon>
        <taxon>Viridiplantae</taxon>
        <taxon>Streptophyta</taxon>
        <taxon>Embryophyta</taxon>
        <taxon>Tracheophyta</taxon>
        <taxon>Spermatophyta</taxon>
        <taxon>Magnoliopsida</taxon>
        <taxon>eudicotyledons</taxon>
        <taxon>Gunneridae</taxon>
        <taxon>Pentapetalae</taxon>
        <taxon>asterids</taxon>
        <taxon>lamiids</taxon>
        <taxon>Lamiales</taxon>
        <taxon>Oleaceae</taxon>
        <taxon>Forsythieae</taxon>
        <taxon>Abeliophyllum</taxon>
    </lineage>
</organism>
<dbReference type="EMBL" id="JBFOLK010000002">
    <property type="protein sequence ID" value="KAL2531851.1"/>
    <property type="molecule type" value="Genomic_DNA"/>
</dbReference>